<dbReference type="Gene3D" id="3.40.50.300">
    <property type="entry name" value="P-loop containing nucleotide triphosphate hydrolases"/>
    <property type="match status" value="1"/>
</dbReference>
<dbReference type="Pfam" id="PF17776">
    <property type="entry name" value="NLRC4_HD2"/>
    <property type="match status" value="1"/>
</dbReference>
<dbReference type="PANTHER" id="PTHR47189">
    <property type="entry name" value="MHC CLASS II TRANSACTIVATOR"/>
    <property type="match status" value="1"/>
</dbReference>
<dbReference type="Ensembl" id="ENSPMGT00000018050.1">
    <property type="protein sequence ID" value="ENSPMGP00000016906.1"/>
    <property type="gene ID" value="ENSPMGG00000013856.1"/>
</dbReference>
<evidence type="ECO:0000256" key="1">
    <source>
        <dbReference type="ARBA" id="ARBA00022614"/>
    </source>
</evidence>
<dbReference type="PANTHER" id="PTHR47189:SF1">
    <property type="entry name" value="MHC CLASS II TRANSACTIVATOR"/>
    <property type="match status" value="1"/>
</dbReference>
<organism evidence="6 7">
    <name type="scientific">Periophthalmus magnuspinnatus</name>
    <dbReference type="NCBI Taxonomy" id="409849"/>
    <lineage>
        <taxon>Eukaryota</taxon>
        <taxon>Metazoa</taxon>
        <taxon>Chordata</taxon>
        <taxon>Craniata</taxon>
        <taxon>Vertebrata</taxon>
        <taxon>Euteleostomi</taxon>
        <taxon>Actinopterygii</taxon>
        <taxon>Neopterygii</taxon>
        <taxon>Teleostei</taxon>
        <taxon>Neoteleostei</taxon>
        <taxon>Acanthomorphata</taxon>
        <taxon>Gobiaria</taxon>
        <taxon>Gobiiformes</taxon>
        <taxon>Gobioidei</taxon>
        <taxon>Gobiidae</taxon>
        <taxon>Oxudercinae</taxon>
        <taxon>Periophthalmus</taxon>
    </lineage>
</organism>
<name>A0A3B4AKH7_9GOBI</name>
<feature type="domain" description="NACHT" evidence="5">
    <location>
        <begin position="127"/>
        <end position="267"/>
    </location>
</feature>
<dbReference type="GO" id="GO:0045345">
    <property type="term" value="P:positive regulation of MHC class I biosynthetic process"/>
    <property type="evidence" value="ECO:0007669"/>
    <property type="project" value="TreeGrafter"/>
</dbReference>
<evidence type="ECO:0000313" key="6">
    <source>
        <dbReference type="Ensembl" id="ENSPMGP00000016906.1"/>
    </source>
</evidence>
<dbReference type="Pfam" id="PF05729">
    <property type="entry name" value="NACHT"/>
    <property type="match status" value="1"/>
</dbReference>
<reference evidence="6" key="2">
    <citation type="submission" date="2025-09" db="UniProtKB">
        <authorList>
            <consortium name="Ensembl"/>
        </authorList>
    </citation>
    <scope>IDENTIFICATION</scope>
</reference>
<dbReference type="AlphaFoldDB" id="A0A3B4AKH7"/>
<dbReference type="GO" id="GO:0005524">
    <property type="term" value="F:ATP binding"/>
    <property type="evidence" value="ECO:0007669"/>
    <property type="project" value="UniProtKB-KW"/>
</dbReference>
<dbReference type="SUPFAM" id="SSF52540">
    <property type="entry name" value="P-loop containing nucleoside triphosphate hydrolases"/>
    <property type="match status" value="1"/>
</dbReference>
<dbReference type="InterPro" id="IPR007111">
    <property type="entry name" value="NACHT_NTPase"/>
</dbReference>
<dbReference type="Gene3D" id="1.10.533.20">
    <property type="match status" value="1"/>
</dbReference>
<evidence type="ECO:0000259" key="5">
    <source>
        <dbReference type="PROSITE" id="PS50837"/>
    </source>
</evidence>
<evidence type="ECO:0000256" key="3">
    <source>
        <dbReference type="ARBA" id="ARBA00022741"/>
    </source>
</evidence>
<protein>
    <recommendedName>
        <fullName evidence="5">NACHT domain-containing protein</fullName>
    </recommendedName>
</protein>
<dbReference type="InterPro" id="IPR027417">
    <property type="entry name" value="P-loop_NTPase"/>
</dbReference>
<keyword evidence="1" id="KW-0433">Leucine-rich repeat</keyword>
<accession>A0A3B4AKH7</accession>
<reference evidence="6" key="1">
    <citation type="submission" date="2025-08" db="UniProtKB">
        <authorList>
            <consortium name="Ensembl"/>
        </authorList>
    </citation>
    <scope>IDENTIFICATION</scope>
</reference>
<proteinExistence type="predicted"/>
<keyword evidence="7" id="KW-1185">Reference proteome</keyword>
<keyword evidence="2" id="KW-0677">Repeat</keyword>
<dbReference type="Gene3D" id="3.80.10.10">
    <property type="entry name" value="Ribonuclease Inhibitor"/>
    <property type="match status" value="1"/>
</dbReference>
<dbReference type="STRING" id="409849.ENSPMGP00000016906"/>
<evidence type="ECO:0000256" key="4">
    <source>
        <dbReference type="ARBA" id="ARBA00022840"/>
    </source>
</evidence>
<dbReference type="InterPro" id="IPR041267">
    <property type="entry name" value="NLRP_HD2"/>
</dbReference>
<dbReference type="SUPFAM" id="SSF52047">
    <property type="entry name" value="RNI-like"/>
    <property type="match status" value="1"/>
</dbReference>
<dbReference type="PROSITE" id="PS50837">
    <property type="entry name" value="NACHT"/>
    <property type="match status" value="1"/>
</dbReference>
<sequence length="734" mass="82896">EEAENAQIVLNQEYPELLHILTHQPSTTLKELCALPLTSNAGVVICPTSSPAAMAKDVLDYYRSAESSMCRDFLQRICMLCENIPMWLESRLMSVSGSPTSKYLDVECGFSEARVTLDTFLQGSTGKVTILYGKPGSGKTIHMSHLGELWACDLGHIPSSHLFILLEFRHLNLLSQTLSFYDLLFQYYPSPQGGEDEKIAIVDYLLSNPEQSCWILDGYDEFQFNLYKRDYNNAQLDPRSPRPVAELIAALLHRHILPGCTVVFTCRVRDVTDLERKAEKVGELLPWNHHKIKEYVHKYFQHKGNLAAGKHATKLLFSNKRLVAMSSIPALCNISCIYLKKHNKEMQSILQMPSTLTGVYLTSIGTFLSHLNQEKSAEVSELFELAWNGLETGKIVFLEEEIPHRILHFSIVAGFISENGILVNVYCFAHLTVQEFLSALKIMTSVDDKELKNRLKTRWPSKSDQKTVFTNSLHRFLSGLASPHCSALLALLTKEDHSFVHKRQETVKKWLQQMCHTHMTGPKVLELCHCVQESQDKQLSKQLMSVKPKLELHNITLSPNDLDALAFVVNSSEERNIALDFRACSIELDGLELLSQCDTITNLSFHSRKYEDSFAEKLSTILPKLSSLKKLSAIGAAHLASALVECRCITEINFSGNNLRDDGTKHITDILPKLPQLSFVNLGQNNSSLQAAVYLTKEIASMNVQRIYIECVFCFLITKIMLICLQFFSSSLKW</sequence>
<dbReference type="GO" id="GO:0045944">
    <property type="term" value="P:positive regulation of transcription by RNA polymerase II"/>
    <property type="evidence" value="ECO:0007669"/>
    <property type="project" value="TreeGrafter"/>
</dbReference>
<dbReference type="Proteomes" id="UP000261520">
    <property type="component" value="Unplaced"/>
</dbReference>
<keyword evidence="4" id="KW-0067">ATP-binding</keyword>
<evidence type="ECO:0000256" key="2">
    <source>
        <dbReference type="ARBA" id="ARBA00022737"/>
    </source>
</evidence>
<keyword evidence="3" id="KW-0547">Nucleotide-binding</keyword>
<evidence type="ECO:0000313" key="7">
    <source>
        <dbReference type="Proteomes" id="UP000261520"/>
    </source>
</evidence>
<dbReference type="GO" id="GO:0045348">
    <property type="term" value="P:positive regulation of MHC class II biosynthetic process"/>
    <property type="evidence" value="ECO:0007669"/>
    <property type="project" value="TreeGrafter"/>
</dbReference>
<dbReference type="InterPro" id="IPR032675">
    <property type="entry name" value="LRR_dom_sf"/>
</dbReference>